<proteinExistence type="predicted"/>
<evidence type="ECO:0000256" key="2">
    <source>
        <dbReference type="SAM" id="MobiDB-lite"/>
    </source>
</evidence>
<keyword evidence="4" id="KW-1185">Reference proteome</keyword>
<feature type="compositionally biased region" description="Polar residues" evidence="2">
    <location>
        <begin position="56"/>
        <end position="79"/>
    </location>
</feature>
<feature type="region of interest" description="Disordered" evidence="2">
    <location>
        <begin position="28"/>
        <end position="88"/>
    </location>
</feature>
<protein>
    <submittedName>
        <fullName evidence="3">Uncharacterized protein</fullName>
    </submittedName>
</protein>
<sequence length="219" mass="25532">MEQQTIRLSNHIKNKLRQHQITPLSLSSSDLTLSDNSDDDDATSAREKIAQRRRSSTFITHQTRPQSKAQSLHSINSIQSKPSSPLKSAKATCQDCHRRENLLRNEHERFVQICNENRRLNEQLRSAVIANHHYQEENTRLKLHLNKVSTHLREYQVNFNLLNQQLTAQKNNKCILNGSTSVDQLKRLRYELNAYNASVAIKQQQDSNYDSYRKQSQRK</sequence>
<feature type="coiled-coil region" evidence="1">
    <location>
        <begin position="117"/>
        <end position="172"/>
    </location>
</feature>
<gene>
    <name evidence="3" type="ORF">XAT740_LOCUS37892</name>
</gene>
<evidence type="ECO:0000313" key="3">
    <source>
        <dbReference type="EMBL" id="CAF1469492.1"/>
    </source>
</evidence>
<evidence type="ECO:0000256" key="1">
    <source>
        <dbReference type="SAM" id="Coils"/>
    </source>
</evidence>
<dbReference type="AlphaFoldDB" id="A0A815QYD8"/>
<accession>A0A815QYD8</accession>
<reference evidence="3" key="1">
    <citation type="submission" date="2021-02" db="EMBL/GenBank/DDBJ databases">
        <authorList>
            <person name="Nowell W R."/>
        </authorList>
    </citation>
    <scope>NUCLEOTIDE SEQUENCE</scope>
</reference>
<keyword evidence="1" id="KW-0175">Coiled coil</keyword>
<evidence type="ECO:0000313" key="4">
    <source>
        <dbReference type="Proteomes" id="UP000663828"/>
    </source>
</evidence>
<name>A0A815QYD8_ADIRI</name>
<dbReference type="EMBL" id="CAJNOR010004031">
    <property type="protein sequence ID" value="CAF1469492.1"/>
    <property type="molecule type" value="Genomic_DNA"/>
</dbReference>
<dbReference type="Proteomes" id="UP000663828">
    <property type="component" value="Unassembled WGS sequence"/>
</dbReference>
<organism evidence="3 4">
    <name type="scientific">Adineta ricciae</name>
    <name type="common">Rotifer</name>
    <dbReference type="NCBI Taxonomy" id="249248"/>
    <lineage>
        <taxon>Eukaryota</taxon>
        <taxon>Metazoa</taxon>
        <taxon>Spiralia</taxon>
        <taxon>Gnathifera</taxon>
        <taxon>Rotifera</taxon>
        <taxon>Eurotatoria</taxon>
        <taxon>Bdelloidea</taxon>
        <taxon>Adinetida</taxon>
        <taxon>Adinetidae</taxon>
        <taxon>Adineta</taxon>
    </lineage>
</organism>
<comment type="caution">
    <text evidence="3">The sequence shown here is derived from an EMBL/GenBank/DDBJ whole genome shotgun (WGS) entry which is preliminary data.</text>
</comment>